<dbReference type="InterPro" id="IPR000727">
    <property type="entry name" value="T_SNARE_dom"/>
</dbReference>
<evidence type="ECO:0000313" key="10">
    <source>
        <dbReference type="EMBL" id="SPQ97510.1"/>
    </source>
</evidence>
<dbReference type="PANTHER" id="PTHR19957">
    <property type="entry name" value="SYNTAXIN"/>
    <property type="match status" value="1"/>
</dbReference>
<evidence type="ECO:0000256" key="5">
    <source>
        <dbReference type="ARBA" id="ARBA00023136"/>
    </source>
</evidence>
<dbReference type="Pfam" id="PF05739">
    <property type="entry name" value="SNARE"/>
    <property type="match status" value="1"/>
</dbReference>
<dbReference type="Pfam" id="PF00804">
    <property type="entry name" value="Syntaxin"/>
    <property type="match status" value="1"/>
</dbReference>
<comment type="subcellular location">
    <subcellularLocation>
        <location evidence="1">Membrane</location>
        <topology evidence="1">Single-pass type IV membrane protein</topology>
    </subcellularLocation>
</comment>
<dbReference type="EMBL" id="CDSF01000079">
    <property type="protein sequence ID" value="CEO97192.1"/>
    <property type="molecule type" value="Genomic_DNA"/>
</dbReference>
<evidence type="ECO:0000256" key="2">
    <source>
        <dbReference type="ARBA" id="ARBA00009063"/>
    </source>
</evidence>
<evidence type="ECO:0000313" key="12">
    <source>
        <dbReference type="Proteomes" id="UP000290189"/>
    </source>
</evidence>
<dbReference type="InterPro" id="IPR010989">
    <property type="entry name" value="SNARE"/>
</dbReference>
<evidence type="ECO:0000313" key="9">
    <source>
        <dbReference type="EMBL" id="CEO97192.1"/>
    </source>
</evidence>
<dbReference type="InterPro" id="IPR006012">
    <property type="entry name" value="Syntaxin/epimorphin_CS"/>
</dbReference>
<keyword evidence="6" id="KW-0175">Coiled coil</keyword>
<dbReference type="GO" id="GO:0006906">
    <property type="term" value="P:vesicle fusion"/>
    <property type="evidence" value="ECO:0007669"/>
    <property type="project" value="TreeGrafter"/>
</dbReference>
<dbReference type="GO" id="GO:0005484">
    <property type="term" value="F:SNAP receptor activity"/>
    <property type="evidence" value="ECO:0007669"/>
    <property type="project" value="InterPro"/>
</dbReference>
<keyword evidence="11" id="KW-1185">Reference proteome</keyword>
<feature type="domain" description="T-SNARE coiled-coil homology" evidence="8">
    <location>
        <begin position="196"/>
        <end position="258"/>
    </location>
</feature>
<dbReference type="SUPFAM" id="SSF47661">
    <property type="entry name" value="t-snare proteins"/>
    <property type="match status" value="1"/>
</dbReference>
<feature type="transmembrane region" description="Helical" evidence="7">
    <location>
        <begin position="272"/>
        <end position="293"/>
    </location>
</feature>
<dbReference type="AlphaFoldDB" id="A0A0G4IPP1"/>
<dbReference type="Proteomes" id="UP000039324">
    <property type="component" value="Unassembled WGS sequence"/>
</dbReference>
<dbReference type="Proteomes" id="UP000290189">
    <property type="component" value="Unassembled WGS sequence"/>
</dbReference>
<reference evidence="9 11" key="1">
    <citation type="submission" date="2015-02" db="EMBL/GenBank/DDBJ databases">
        <authorList>
            <person name="Chooi Y.-H."/>
        </authorList>
    </citation>
    <scope>NUCLEOTIDE SEQUENCE [LARGE SCALE GENOMIC DNA]</scope>
    <source>
        <strain evidence="9">E3</strain>
    </source>
</reference>
<geneLocation type="mitochondrion" evidence="10"/>
<dbReference type="CDD" id="cd15848">
    <property type="entry name" value="SNARE_syntaxin1-like"/>
    <property type="match status" value="1"/>
</dbReference>
<dbReference type="GO" id="GO:0006887">
    <property type="term" value="P:exocytosis"/>
    <property type="evidence" value="ECO:0007669"/>
    <property type="project" value="TreeGrafter"/>
</dbReference>
<reference evidence="10 12" key="2">
    <citation type="submission" date="2018-03" db="EMBL/GenBank/DDBJ databases">
        <authorList>
            <person name="Fogelqvist J."/>
        </authorList>
    </citation>
    <scope>NUCLEOTIDE SEQUENCE [LARGE SCALE GENOMIC DNA]</scope>
</reference>
<evidence type="ECO:0000256" key="7">
    <source>
        <dbReference type="SAM" id="Phobius"/>
    </source>
</evidence>
<dbReference type="GO" id="GO:0012505">
    <property type="term" value="C:endomembrane system"/>
    <property type="evidence" value="ECO:0007669"/>
    <property type="project" value="TreeGrafter"/>
</dbReference>
<sequence>MERVGVVDRLGDLGVVAGHAGQVEVEMGDMTTATASEVDEALAPFAVVIGGIDKISKSVDLIGLLRRRSMQEVEEAGQRRLMDELDRVMVASKRNARLVRAELDRVAADNARLPPGSTIALIRRNLLNTQARHFREAIAEFQHAADSFRDALKQRVTRQARIIMEDVTDDQVEQMVESGQIYETMARLHDRTVDAVVEIEERHKGILAIEQGVRELQDLFGEMAYLVDLQGETLDVIERNVRDAKSYVAKAEKNLIKTEKHARNARGRQCCILLIVVLVCSVIVAVLTFPDIFGTSSRSRGDKHARLAAPAAAAADGVLSATLPAGHRWVVK</sequence>
<evidence type="ECO:0000256" key="1">
    <source>
        <dbReference type="ARBA" id="ARBA00004211"/>
    </source>
</evidence>
<dbReference type="PANTHER" id="PTHR19957:SF307">
    <property type="entry name" value="PROTEIN SSO1-RELATED"/>
    <property type="match status" value="1"/>
</dbReference>
<keyword evidence="5 7" id="KW-0472">Membrane</keyword>
<comment type="similarity">
    <text evidence="2">Belongs to the syntaxin family.</text>
</comment>
<name>A0A0G4IPP1_PLABS</name>
<evidence type="ECO:0000259" key="8">
    <source>
        <dbReference type="PROSITE" id="PS50192"/>
    </source>
</evidence>
<protein>
    <recommendedName>
        <fullName evidence="8">t-SNARE coiled-coil homology domain-containing protein</fullName>
    </recommendedName>
</protein>
<keyword evidence="10" id="KW-0496">Mitochondrion</keyword>
<dbReference type="EMBL" id="OVEO01000008">
    <property type="protein sequence ID" value="SPQ97510.1"/>
    <property type="molecule type" value="Genomic_DNA"/>
</dbReference>
<dbReference type="Gene3D" id="1.20.58.70">
    <property type="match status" value="1"/>
</dbReference>
<dbReference type="PROSITE" id="PS00914">
    <property type="entry name" value="SYNTAXIN"/>
    <property type="match status" value="1"/>
</dbReference>
<evidence type="ECO:0000256" key="3">
    <source>
        <dbReference type="ARBA" id="ARBA00022692"/>
    </source>
</evidence>
<organism evidence="9 11">
    <name type="scientific">Plasmodiophora brassicae</name>
    <name type="common">Clubroot disease agent</name>
    <dbReference type="NCBI Taxonomy" id="37360"/>
    <lineage>
        <taxon>Eukaryota</taxon>
        <taxon>Sar</taxon>
        <taxon>Rhizaria</taxon>
        <taxon>Endomyxa</taxon>
        <taxon>Phytomyxea</taxon>
        <taxon>Plasmodiophorida</taxon>
        <taxon>Plasmodiophoridae</taxon>
        <taxon>Plasmodiophora</taxon>
    </lineage>
</organism>
<keyword evidence="3 7" id="KW-0812">Transmembrane</keyword>
<feature type="coiled-coil region" evidence="6">
    <location>
        <begin position="234"/>
        <end position="268"/>
    </location>
</feature>
<dbReference type="InterPro" id="IPR006011">
    <property type="entry name" value="Syntaxin_N"/>
</dbReference>
<dbReference type="GO" id="GO:0005886">
    <property type="term" value="C:plasma membrane"/>
    <property type="evidence" value="ECO:0007669"/>
    <property type="project" value="TreeGrafter"/>
</dbReference>
<proteinExistence type="inferred from homology"/>
<dbReference type="GO" id="GO:0000149">
    <property type="term" value="F:SNARE binding"/>
    <property type="evidence" value="ECO:0007669"/>
    <property type="project" value="TreeGrafter"/>
</dbReference>
<accession>A0A0G4IPP1</accession>
<evidence type="ECO:0000313" key="11">
    <source>
        <dbReference type="Proteomes" id="UP000039324"/>
    </source>
</evidence>
<dbReference type="STRING" id="37360.A0A0G4IPP1"/>
<dbReference type="GO" id="GO:0031201">
    <property type="term" value="C:SNARE complex"/>
    <property type="evidence" value="ECO:0007669"/>
    <property type="project" value="TreeGrafter"/>
</dbReference>
<dbReference type="InterPro" id="IPR045242">
    <property type="entry name" value="Syntaxin"/>
</dbReference>
<dbReference type="Gene3D" id="1.20.5.110">
    <property type="match status" value="1"/>
</dbReference>
<gene>
    <name evidence="9" type="ORF">PBRA_000537</name>
    <name evidence="10" type="ORF">PLBR_LOCUS4725</name>
</gene>
<keyword evidence="4 7" id="KW-1133">Transmembrane helix</keyword>
<evidence type="ECO:0000256" key="4">
    <source>
        <dbReference type="ARBA" id="ARBA00022989"/>
    </source>
</evidence>
<dbReference type="PROSITE" id="PS50192">
    <property type="entry name" value="T_SNARE"/>
    <property type="match status" value="1"/>
</dbReference>
<dbReference type="GO" id="GO:0048278">
    <property type="term" value="P:vesicle docking"/>
    <property type="evidence" value="ECO:0007669"/>
    <property type="project" value="TreeGrafter"/>
</dbReference>
<evidence type="ECO:0000256" key="6">
    <source>
        <dbReference type="SAM" id="Coils"/>
    </source>
</evidence>
<dbReference type="GO" id="GO:0006886">
    <property type="term" value="P:intracellular protein transport"/>
    <property type="evidence" value="ECO:0007669"/>
    <property type="project" value="InterPro"/>
</dbReference>
<dbReference type="OrthoDB" id="10255013at2759"/>
<dbReference type="SMART" id="SM00397">
    <property type="entry name" value="t_SNARE"/>
    <property type="match status" value="1"/>
</dbReference>